<organism evidence="1 2">
    <name type="scientific">Choristoneura fumiferana</name>
    <name type="common">Spruce budworm moth</name>
    <name type="synonym">Archips fumiferana</name>
    <dbReference type="NCBI Taxonomy" id="7141"/>
    <lineage>
        <taxon>Eukaryota</taxon>
        <taxon>Metazoa</taxon>
        <taxon>Ecdysozoa</taxon>
        <taxon>Arthropoda</taxon>
        <taxon>Hexapoda</taxon>
        <taxon>Insecta</taxon>
        <taxon>Pterygota</taxon>
        <taxon>Neoptera</taxon>
        <taxon>Endopterygota</taxon>
        <taxon>Lepidoptera</taxon>
        <taxon>Glossata</taxon>
        <taxon>Ditrysia</taxon>
        <taxon>Tortricoidea</taxon>
        <taxon>Tortricidae</taxon>
        <taxon>Tortricinae</taxon>
        <taxon>Choristoneura</taxon>
    </lineage>
</organism>
<gene>
    <name evidence="1" type="ORF">MSG28_011992</name>
</gene>
<keyword evidence="2" id="KW-1185">Reference proteome</keyword>
<evidence type="ECO:0000313" key="2">
    <source>
        <dbReference type="Proteomes" id="UP001064048"/>
    </source>
</evidence>
<accession>A0ACC0KMT4</accession>
<reference evidence="1 2" key="1">
    <citation type="journal article" date="2022" name="Genome Biol. Evol.">
        <title>The Spruce Budworm Genome: Reconstructing the Evolutionary History of Antifreeze Proteins.</title>
        <authorList>
            <person name="Beliveau C."/>
            <person name="Gagne P."/>
            <person name="Picq S."/>
            <person name="Vernygora O."/>
            <person name="Keeling C.I."/>
            <person name="Pinkney K."/>
            <person name="Doucet D."/>
            <person name="Wen F."/>
            <person name="Johnston J.S."/>
            <person name="Maaroufi H."/>
            <person name="Boyle B."/>
            <person name="Laroche J."/>
            <person name="Dewar K."/>
            <person name="Juretic N."/>
            <person name="Blackburn G."/>
            <person name="Nisole A."/>
            <person name="Brunet B."/>
            <person name="Brandao M."/>
            <person name="Lumley L."/>
            <person name="Duan J."/>
            <person name="Quan G."/>
            <person name="Lucarotti C.J."/>
            <person name="Roe A.D."/>
            <person name="Sperling F.A.H."/>
            <person name="Levesque R.C."/>
            <person name="Cusson M."/>
        </authorList>
    </citation>
    <scope>NUCLEOTIDE SEQUENCE [LARGE SCALE GENOMIC DNA]</scope>
    <source>
        <strain evidence="1">Glfc:IPQL:Cfum</strain>
    </source>
</reference>
<evidence type="ECO:0000313" key="1">
    <source>
        <dbReference type="EMBL" id="KAI8437758.1"/>
    </source>
</evidence>
<protein>
    <submittedName>
        <fullName evidence="1">Uncharacterized protein</fullName>
    </submittedName>
</protein>
<dbReference type="EMBL" id="CM046120">
    <property type="protein sequence ID" value="KAI8437758.1"/>
    <property type="molecule type" value="Genomic_DNA"/>
</dbReference>
<comment type="caution">
    <text evidence="1">The sequence shown here is derived from an EMBL/GenBank/DDBJ whole genome shotgun (WGS) entry which is preliminary data.</text>
</comment>
<sequence>MAKLQAHVHKQSASRAALGSPAALLMAKVNSSSSSSSGSSADFRVIPWSERSRLQFDRSLDQDYVLRLPVLDLSRIPQSRIMNPAPVHTVNLEAVINNPRPPADNNEFDYN</sequence>
<name>A0ACC0KMT4_CHOFU</name>
<dbReference type="Proteomes" id="UP001064048">
    <property type="component" value="Chromosome 20"/>
</dbReference>
<proteinExistence type="predicted"/>